<proteinExistence type="predicted"/>
<dbReference type="AlphaFoldDB" id="A0A0D8XR29"/>
<dbReference type="Proteomes" id="UP000053766">
    <property type="component" value="Unassembled WGS sequence"/>
</dbReference>
<organism evidence="1 2">
    <name type="scientific">Dictyocaulus viviparus</name>
    <name type="common">Bovine lungworm</name>
    <dbReference type="NCBI Taxonomy" id="29172"/>
    <lineage>
        <taxon>Eukaryota</taxon>
        <taxon>Metazoa</taxon>
        <taxon>Ecdysozoa</taxon>
        <taxon>Nematoda</taxon>
        <taxon>Chromadorea</taxon>
        <taxon>Rhabditida</taxon>
        <taxon>Rhabditina</taxon>
        <taxon>Rhabditomorpha</taxon>
        <taxon>Strongyloidea</taxon>
        <taxon>Metastrongylidae</taxon>
        <taxon>Dictyocaulus</taxon>
    </lineage>
</organism>
<sequence>MKKPLEIVPCVSRNASTELFQHKWNFMHSGTTEGPDENSRIFYLDFLAFRLYRRQMLLIEIVSVIQRISGFVSRVKVFLKRIVNLMSDL</sequence>
<gene>
    <name evidence="1" type="ORF">DICVIV_09178</name>
</gene>
<protein>
    <submittedName>
        <fullName evidence="1">Uncharacterized protein</fullName>
    </submittedName>
</protein>
<keyword evidence="2" id="KW-1185">Reference proteome</keyword>
<reference evidence="2" key="2">
    <citation type="journal article" date="2016" name="Sci. Rep.">
        <title>Dictyocaulus viviparus genome, variome and transcriptome elucidate lungworm biology and support future intervention.</title>
        <authorList>
            <person name="McNulty S.N."/>
            <person name="Strube C."/>
            <person name="Rosa B.A."/>
            <person name="Martin J.C."/>
            <person name="Tyagi R."/>
            <person name="Choi Y.J."/>
            <person name="Wang Q."/>
            <person name="Hallsworth Pepin K."/>
            <person name="Zhang X."/>
            <person name="Ozersky P."/>
            <person name="Wilson R.K."/>
            <person name="Sternberg P.W."/>
            <person name="Gasser R.B."/>
            <person name="Mitreva M."/>
        </authorList>
    </citation>
    <scope>NUCLEOTIDE SEQUENCE [LARGE SCALE GENOMIC DNA]</scope>
    <source>
        <strain evidence="2">HannoverDv2000</strain>
    </source>
</reference>
<accession>A0A0D8XR29</accession>
<name>A0A0D8XR29_DICVI</name>
<reference evidence="1 2" key="1">
    <citation type="submission" date="2013-11" db="EMBL/GenBank/DDBJ databases">
        <title>Draft genome of the bovine lungworm Dictyocaulus viviparus.</title>
        <authorList>
            <person name="Mitreva M."/>
        </authorList>
    </citation>
    <scope>NUCLEOTIDE SEQUENCE [LARGE SCALE GENOMIC DNA]</scope>
    <source>
        <strain evidence="1 2">HannoverDv2000</strain>
    </source>
</reference>
<evidence type="ECO:0000313" key="1">
    <source>
        <dbReference type="EMBL" id="KJH44796.1"/>
    </source>
</evidence>
<evidence type="ECO:0000313" key="2">
    <source>
        <dbReference type="Proteomes" id="UP000053766"/>
    </source>
</evidence>
<dbReference type="EMBL" id="KN716448">
    <property type="protein sequence ID" value="KJH44796.1"/>
    <property type="molecule type" value="Genomic_DNA"/>
</dbReference>